<dbReference type="PANTHER" id="PTHR23138">
    <property type="entry name" value="RAN BINDING PROTEIN"/>
    <property type="match status" value="1"/>
</dbReference>
<dbReference type="Pfam" id="PF00638">
    <property type="entry name" value="Ran_BP1"/>
    <property type="match status" value="1"/>
</dbReference>
<dbReference type="GO" id="GO:0005643">
    <property type="term" value="C:nuclear pore"/>
    <property type="evidence" value="ECO:0007669"/>
    <property type="project" value="TreeGrafter"/>
</dbReference>
<dbReference type="InterPro" id="IPR000156">
    <property type="entry name" value="Ran_bind_dom"/>
</dbReference>
<dbReference type="EMBL" id="CDMZ01001117">
    <property type="protein sequence ID" value="CEM27598.1"/>
    <property type="molecule type" value="Genomic_DNA"/>
</dbReference>
<protein>
    <recommendedName>
        <fullName evidence="2">RanBD1 domain-containing protein</fullName>
    </recommendedName>
</protein>
<dbReference type="PhylomeDB" id="A0A0G4GDV0"/>
<evidence type="ECO:0000313" key="3">
    <source>
        <dbReference type="EMBL" id="CEM27598.1"/>
    </source>
</evidence>
<dbReference type="FunFam" id="2.30.29.30:FF:000312">
    <property type="entry name" value="Ran binding protein 1"/>
    <property type="match status" value="1"/>
</dbReference>
<dbReference type="GO" id="GO:0005737">
    <property type="term" value="C:cytoplasm"/>
    <property type="evidence" value="ECO:0007669"/>
    <property type="project" value="TreeGrafter"/>
</dbReference>
<dbReference type="InterPro" id="IPR045255">
    <property type="entry name" value="RanBP1-like"/>
</dbReference>
<evidence type="ECO:0000259" key="2">
    <source>
        <dbReference type="PROSITE" id="PS50196"/>
    </source>
</evidence>
<organism evidence="3">
    <name type="scientific">Chromera velia CCMP2878</name>
    <dbReference type="NCBI Taxonomy" id="1169474"/>
    <lineage>
        <taxon>Eukaryota</taxon>
        <taxon>Sar</taxon>
        <taxon>Alveolata</taxon>
        <taxon>Colpodellida</taxon>
        <taxon>Chromeraceae</taxon>
        <taxon>Chromera</taxon>
    </lineage>
</organism>
<feature type="domain" description="RanBD1" evidence="2">
    <location>
        <begin position="52"/>
        <end position="188"/>
    </location>
</feature>
<dbReference type="GO" id="GO:0005096">
    <property type="term" value="F:GTPase activator activity"/>
    <property type="evidence" value="ECO:0007669"/>
    <property type="project" value="TreeGrafter"/>
</dbReference>
<accession>A0A0G4GDV0</accession>
<dbReference type="SUPFAM" id="SSF50729">
    <property type="entry name" value="PH domain-like"/>
    <property type="match status" value="1"/>
</dbReference>
<dbReference type="PANTHER" id="PTHR23138:SF87">
    <property type="entry name" value="E3 SUMO-PROTEIN LIGASE RANBP2"/>
    <property type="match status" value="1"/>
</dbReference>
<dbReference type="Gene3D" id="2.30.29.30">
    <property type="entry name" value="Pleckstrin-homology domain (PH domain)/Phosphotyrosine-binding domain (PTB)"/>
    <property type="match status" value="1"/>
</dbReference>
<dbReference type="InterPro" id="IPR011993">
    <property type="entry name" value="PH-like_dom_sf"/>
</dbReference>
<dbReference type="AlphaFoldDB" id="A0A0G4GDV0"/>
<sequence>MQRIHADRQDRKEVAMAEVEQSNAAAPAATQQHEGEDGYYPEEEIVTGNWNLPQVEVNEVAVVTGEENEDVFWRHRSKLYRWSADTAEWKERGLGESKLLTNKETGRIRFLLRQEKTMKIVANHFIVPKHPYCSLTRNADSEKIWVWCAPDFAEEGGVVEQFALKFGQAEQATIFAEKFREAAEINKKLFGLTEEECTKPAEEEQDAADEGDDDEGKEEKKEAEGEAKEGEKKEGEGAETEKKAEAEAEK</sequence>
<dbReference type="PROSITE" id="PS50196">
    <property type="entry name" value="RANBD1"/>
    <property type="match status" value="1"/>
</dbReference>
<dbReference type="SMART" id="SM00160">
    <property type="entry name" value="RanBD"/>
    <property type="match status" value="1"/>
</dbReference>
<gene>
    <name evidence="3" type="ORF">Cvel_21446</name>
</gene>
<name>A0A0G4GDV0_9ALVE</name>
<feature type="compositionally biased region" description="Basic and acidic residues" evidence="1">
    <location>
        <begin position="217"/>
        <end position="250"/>
    </location>
</feature>
<dbReference type="VEuPathDB" id="CryptoDB:Cvel_21446"/>
<feature type="region of interest" description="Disordered" evidence="1">
    <location>
        <begin position="1"/>
        <end position="37"/>
    </location>
</feature>
<proteinExistence type="predicted"/>
<evidence type="ECO:0000256" key="1">
    <source>
        <dbReference type="SAM" id="MobiDB-lite"/>
    </source>
</evidence>
<reference evidence="3" key="1">
    <citation type="submission" date="2014-11" db="EMBL/GenBank/DDBJ databases">
        <authorList>
            <person name="Otto D Thomas"/>
            <person name="Naeem Raeece"/>
        </authorList>
    </citation>
    <scope>NUCLEOTIDE SEQUENCE</scope>
</reference>
<feature type="region of interest" description="Disordered" evidence="1">
    <location>
        <begin position="194"/>
        <end position="250"/>
    </location>
</feature>
<feature type="compositionally biased region" description="Acidic residues" evidence="1">
    <location>
        <begin position="203"/>
        <end position="216"/>
    </location>
</feature>
<feature type="compositionally biased region" description="Polar residues" evidence="1">
    <location>
        <begin position="20"/>
        <end position="32"/>
    </location>
</feature>
<feature type="compositionally biased region" description="Basic and acidic residues" evidence="1">
    <location>
        <begin position="1"/>
        <end position="15"/>
    </location>
</feature>